<name>A0AA39CLF2_9EURO</name>
<dbReference type="Proteomes" id="UP001172673">
    <property type="component" value="Unassembled WGS sequence"/>
</dbReference>
<dbReference type="EMBL" id="JAPDRK010000004">
    <property type="protein sequence ID" value="KAJ9613504.1"/>
    <property type="molecule type" value="Genomic_DNA"/>
</dbReference>
<evidence type="ECO:0000313" key="3">
    <source>
        <dbReference type="Proteomes" id="UP001172673"/>
    </source>
</evidence>
<protein>
    <submittedName>
        <fullName evidence="2">Uncharacterized protein</fullName>
    </submittedName>
</protein>
<proteinExistence type="predicted"/>
<gene>
    <name evidence="2" type="ORF">H2200_003446</name>
</gene>
<dbReference type="PANTHER" id="PTHR35394:SF5">
    <property type="entry name" value="DUF3176 DOMAIN-CONTAINING PROTEIN"/>
    <property type="match status" value="1"/>
</dbReference>
<evidence type="ECO:0000256" key="1">
    <source>
        <dbReference type="SAM" id="Phobius"/>
    </source>
</evidence>
<dbReference type="AlphaFoldDB" id="A0AA39CLF2"/>
<comment type="caution">
    <text evidence="2">The sequence shown here is derived from an EMBL/GenBank/DDBJ whole genome shotgun (WGS) entry which is preliminary data.</text>
</comment>
<keyword evidence="3" id="KW-1185">Reference proteome</keyword>
<sequence>MTNNVRTYGIAADAAIGTASIPETLVSAQWPWLALPLGLIILSLVFLVATVLKGTHRKTIVWKSSSLAVLQGLSLETHRRLGGLDHLDIMDKQASKVHVRLDEGGIDGGWRLTEVRNIDGESVTPKEKLLGLRPRS</sequence>
<reference evidence="2" key="1">
    <citation type="submission" date="2022-10" db="EMBL/GenBank/DDBJ databases">
        <title>Culturing micro-colonial fungi from biological soil crusts in the Mojave desert and describing Neophaeococcomyces mojavensis, and introducing the new genera and species Taxawa tesnikishii.</title>
        <authorList>
            <person name="Kurbessoian T."/>
            <person name="Stajich J.E."/>
        </authorList>
    </citation>
    <scope>NUCLEOTIDE SEQUENCE</scope>
    <source>
        <strain evidence="2">TK_41</strain>
    </source>
</reference>
<evidence type="ECO:0000313" key="2">
    <source>
        <dbReference type="EMBL" id="KAJ9613504.1"/>
    </source>
</evidence>
<keyword evidence="1" id="KW-0472">Membrane</keyword>
<accession>A0AA39CLF2</accession>
<dbReference type="PANTHER" id="PTHR35394">
    <property type="entry name" value="DUF3176 DOMAIN-CONTAINING PROTEIN"/>
    <property type="match status" value="1"/>
</dbReference>
<keyword evidence="1" id="KW-0812">Transmembrane</keyword>
<feature type="transmembrane region" description="Helical" evidence="1">
    <location>
        <begin position="30"/>
        <end position="52"/>
    </location>
</feature>
<keyword evidence="1" id="KW-1133">Transmembrane helix</keyword>
<organism evidence="2 3">
    <name type="scientific">Cladophialophora chaetospira</name>
    <dbReference type="NCBI Taxonomy" id="386627"/>
    <lineage>
        <taxon>Eukaryota</taxon>
        <taxon>Fungi</taxon>
        <taxon>Dikarya</taxon>
        <taxon>Ascomycota</taxon>
        <taxon>Pezizomycotina</taxon>
        <taxon>Eurotiomycetes</taxon>
        <taxon>Chaetothyriomycetidae</taxon>
        <taxon>Chaetothyriales</taxon>
        <taxon>Herpotrichiellaceae</taxon>
        <taxon>Cladophialophora</taxon>
    </lineage>
</organism>